<organism evidence="1">
    <name type="scientific">Setaria italica</name>
    <name type="common">Foxtail millet</name>
    <name type="synonym">Panicum italicum</name>
    <dbReference type="NCBI Taxonomy" id="4555"/>
    <lineage>
        <taxon>Eukaryota</taxon>
        <taxon>Viridiplantae</taxon>
        <taxon>Streptophyta</taxon>
        <taxon>Embryophyta</taxon>
        <taxon>Tracheophyta</taxon>
        <taxon>Spermatophyta</taxon>
        <taxon>Magnoliopsida</taxon>
        <taxon>Liliopsida</taxon>
        <taxon>Poales</taxon>
        <taxon>Poaceae</taxon>
        <taxon>PACMAD clade</taxon>
        <taxon>Panicoideae</taxon>
        <taxon>Panicodae</taxon>
        <taxon>Paniceae</taxon>
        <taxon>Cenchrinae</taxon>
        <taxon>Setaria</taxon>
    </lineage>
</organism>
<accession>A0A368RF71</accession>
<protein>
    <submittedName>
        <fullName evidence="1">Uncharacterized protein</fullName>
    </submittedName>
</protein>
<sequence>MYDLTDDNQIDAFFTSSDVTFTLVKLRLGDYIISFLANDFMMMIADLRTIANPKLPTLWIDLYPALLPMACYVPAFMKFHGLFMKDDSGLLSTHISDAAAILKNLSYRTPCVPEDVWTIIPNNDLWLDHWFSHIKER</sequence>
<reference evidence="1" key="1">
    <citation type="journal article" date="2012" name="Nat. Biotechnol.">
        <title>Reference genome sequence of the model plant Setaria.</title>
        <authorList>
            <person name="Bennetzen J.L."/>
            <person name="Schmutz J."/>
            <person name="Wang H."/>
            <person name="Percifield R."/>
            <person name="Hawkins J."/>
            <person name="Pontaroli A.C."/>
            <person name="Estep M."/>
            <person name="Feng L."/>
            <person name="Vaughn J.N."/>
            <person name="Grimwood J."/>
            <person name="Jenkins J."/>
            <person name="Barry K."/>
            <person name="Lindquist E."/>
            <person name="Hellsten U."/>
            <person name="Deshpande S."/>
            <person name="Wang X."/>
            <person name="Wu X."/>
            <person name="Mitros T."/>
            <person name="Triplett J."/>
            <person name="Yang X."/>
            <person name="Ye C.Y."/>
            <person name="Mauro-Herrera M."/>
            <person name="Wang L."/>
            <person name="Li P."/>
            <person name="Sharma M."/>
            <person name="Sharma R."/>
            <person name="Ronald P.C."/>
            <person name="Panaud O."/>
            <person name="Kellogg E.A."/>
            <person name="Brutnell T.P."/>
            <person name="Doust A.N."/>
            <person name="Tuskan G.A."/>
            <person name="Rokhsar D."/>
            <person name="Devos K.M."/>
        </authorList>
    </citation>
    <scope>NUCLEOTIDE SEQUENCE [LARGE SCALE GENOMIC DNA]</scope>
    <source>
        <strain evidence="1">Yugu1</strain>
    </source>
</reference>
<proteinExistence type="predicted"/>
<dbReference type="AlphaFoldDB" id="A0A368RF71"/>
<evidence type="ECO:0000313" key="1">
    <source>
        <dbReference type="EMBL" id="RCV28855.1"/>
    </source>
</evidence>
<dbReference type="EMBL" id="CM003532">
    <property type="protein sequence ID" value="RCV28855.1"/>
    <property type="molecule type" value="Genomic_DNA"/>
</dbReference>
<name>A0A368RF71_SETIT</name>
<gene>
    <name evidence="1" type="ORF">SETIT_5G436400v2</name>
</gene>
<reference evidence="1" key="2">
    <citation type="submission" date="2015-07" db="EMBL/GenBank/DDBJ databases">
        <authorList>
            <person name="Noorani M."/>
        </authorList>
    </citation>
    <scope>NUCLEOTIDE SEQUENCE</scope>
    <source>
        <strain evidence="1">Yugu1</strain>
    </source>
</reference>